<accession>A0A096DGH3</accession>
<evidence type="ECO:0000313" key="2">
    <source>
        <dbReference type="EMBL" id="KGF56634.1"/>
    </source>
</evidence>
<proteinExistence type="predicted"/>
<gene>
    <name evidence="2" type="ORF">HMPREF9460_00867</name>
</gene>
<dbReference type="eggNOG" id="ENOG5031EKC">
    <property type="taxonomic scope" value="Bacteria"/>
</dbReference>
<dbReference type="Proteomes" id="UP000029585">
    <property type="component" value="Unassembled WGS sequence"/>
</dbReference>
<evidence type="ECO:0000313" key="3">
    <source>
        <dbReference type="Proteomes" id="UP000029585"/>
    </source>
</evidence>
<reference evidence="2 3" key="1">
    <citation type="submission" date="2011-08" db="EMBL/GenBank/DDBJ databases">
        <title>The Genome Sequence of Clostridium orbiscindens 1_3_50AFAA.</title>
        <authorList>
            <consortium name="The Broad Institute Genome Sequencing Platform"/>
            <person name="Earl A."/>
            <person name="Ward D."/>
            <person name="Feldgarden M."/>
            <person name="Gevers D."/>
            <person name="Daigneault M."/>
            <person name="Strauss J."/>
            <person name="Allen-Vercoe E."/>
            <person name="Young S.K."/>
            <person name="Zeng Q."/>
            <person name="Gargeya S."/>
            <person name="Fitzgerald M."/>
            <person name="Haas B."/>
            <person name="Abouelleil A."/>
            <person name="Alvarado L."/>
            <person name="Arachchi H.M."/>
            <person name="Berlin A."/>
            <person name="Brown A."/>
            <person name="Chapman S.B."/>
            <person name="Chen Z."/>
            <person name="Dunbar C."/>
            <person name="Freedman E."/>
            <person name="Gearin G."/>
            <person name="Gellesch M."/>
            <person name="Goldberg J."/>
            <person name="Griggs A."/>
            <person name="Gujja S."/>
            <person name="Heiman D."/>
            <person name="Howarth C."/>
            <person name="Larson L."/>
            <person name="Lui A."/>
            <person name="MacDonald P.J.P."/>
            <person name="Montmayeur A."/>
            <person name="Murphy C."/>
            <person name="Neiman D."/>
            <person name="Pearson M."/>
            <person name="Priest M."/>
            <person name="Roberts A."/>
            <person name="Saif S."/>
            <person name="Shea T."/>
            <person name="Shenoy N."/>
            <person name="Sisk P."/>
            <person name="Stolte C."/>
            <person name="Sykes S."/>
            <person name="Wortman J."/>
            <person name="Nusbaum C."/>
            <person name="Birren B."/>
        </authorList>
    </citation>
    <scope>NUCLEOTIDE SEQUENCE [LARGE SCALE GENOMIC DNA]</scope>
    <source>
        <strain evidence="2 3">1_3_50AFAA</strain>
    </source>
</reference>
<dbReference type="RefSeq" id="WP_007488430.1">
    <property type="nucleotide sequence ID" value="NZ_KN174161.1"/>
</dbReference>
<feature type="domain" description="Replication-associated protein ORF2/G2P" evidence="1">
    <location>
        <begin position="69"/>
        <end position="169"/>
    </location>
</feature>
<protein>
    <recommendedName>
        <fullName evidence="1">Replication-associated protein ORF2/G2P domain-containing protein</fullName>
    </recommendedName>
</protein>
<keyword evidence="3" id="KW-1185">Reference proteome</keyword>
<dbReference type="GeneID" id="63974687"/>
<comment type="caution">
    <text evidence="2">The sequence shown here is derived from an EMBL/GenBank/DDBJ whole genome shotgun (WGS) entry which is preliminary data.</text>
</comment>
<dbReference type="AlphaFoldDB" id="A0A096DGH3"/>
<sequence>MAKRLKTITAGRLVVVGCYTIPTPRSTERERKALREISSAAQMTINANRSWQRLELLLAANFGRRDLHVVLTYDDEHLPANRQAAVKRVRKMLPQLRAVRKSRGQELKYIYVTEQLSSEGGRLHHHLIINGTGADLDVLRSLWPYGEVELEPLDTWQGYEALAKYLTKEPRELGKPEVGARNWAASLGLKKPKVESEIVKDNLTVAAPPGAVILSAPPPVRNEFGEFVVLKYYLPIRKKEEKKGTRPPRRRKRK</sequence>
<dbReference type="EMBL" id="ADLO01000034">
    <property type="protein sequence ID" value="KGF56634.1"/>
    <property type="molecule type" value="Genomic_DNA"/>
</dbReference>
<dbReference type="PATRIC" id="fig|742738.3.peg.900"/>
<dbReference type="InterPro" id="IPR056906">
    <property type="entry name" value="ORF2/G2P_dom"/>
</dbReference>
<dbReference type="HOGENOM" id="CLU_1093223_0_0_9"/>
<evidence type="ECO:0000259" key="1">
    <source>
        <dbReference type="Pfam" id="PF23343"/>
    </source>
</evidence>
<dbReference type="Pfam" id="PF23343">
    <property type="entry name" value="REP_ORF2-G2P"/>
    <property type="match status" value="1"/>
</dbReference>
<organism evidence="2 3">
    <name type="scientific">Flavonifractor plautii 1_3_50AFAA</name>
    <dbReference type="NCBI Taxonomy" id="742738"/>
    <lineage>
        <taxon>Bacteria</taxon>
        <taxon>Bacillati</taxon>
        <taxon>Bacillota</taxon>
        <taxon>Clostridia</taxon>
        <taxon>Eubacteriales</taxon>
        <taxon>Oscillospiraceae</taxon>
        <taxon>Flavonifractor</taxon>
    </lineage>
</organism>
<name>A0A096DGH3_FLAPL</name>